<dbReference type="InterPro" id="IPR006214">
    <property type="entry name" value="Bax_inhibitor_1-related"/>
</dbReference>
<evidence type="ECO:0000256" key="2">
    <source>
        <dbReference type="ARBA" id="ARBA00022692"/>
    </source>
</evidence>
<dbReference type="PANTHER" id="PTHR23291">
    <property type="entry name" value="BAX INHIBITOR-RELATED"/>
    <property type="match status" value="1"/>
</dbReference>
<organism evidence="6 7">
    <name type="scientific">Folsomia candida</name>
    <name type="common">Springtail</name>
    <dbReference type="NCBI Taxonomy" id="158441"/>
    <lineage>
        <taxon>Eukaryota</taxon>
        <taxon>Metazoa</taxon>
        <taxon>Ecdysozoa</taxon>
        <taxon>Arthropoda</taxon>
        <taxon>Hexapoda</taxon>
        <taxon>Collembola</taxon>
        <taxon>Entomobryomorpha</taxon>
        <taxon>Isotomoidea</taxon>
        <taxon>Isotomidae</taxon>
        <taxon>Proisotominae</taxon>
        <taxon>Folsomia</taxon>
    </lineage>
</organism>
<dbReference type="PANTHER" id="PTHR23291:SF47">
    <property type="entry name" value="TRANSMEMBRANE BAX INHIBITOR MOTIF CONTAINING 7"/>
    <property type="match status" value="1"/>
</dbReference>
<dbReference type="GO" id="GO:0016020">
    <property type="term" value="C:membrane"/>
    <property type="evidence" value="ECO:0007669"/>
    <property type="project" value="UniProtKB-SubCell"/>
</dbReference>
<keyword evidence="3 5" id="KW-1133">Transmembrane helix</keyword>
<feature type="transmembrane region" description="Helical" evidence="5">
    <location>
        <begin position="215"/>
        <end position="237"/>
    </location>
</feature>
<protein>
    <submittedName>
        <fullName evidence="6">Protein lifeguard 1</fullName>
    </submittedName>
</protein>
<keyword evidence="2 5" id="KW-0812">Transmembrane</keyword>
<dbReference type="Proteomes" id="UP000198287">
    <property type="component" value="Unassembled WGS sequence"/>
</dbReference>
<dbReference type="Pfam" id="PF01027">
    <property type="entry name" value="Bax1-I"/>
    <property type="match status" value="1"/>
</dbReference>
<feature type="transmembrane region" description="Helical" evidence="5">
    <location>
        <begin position="127"/>
        <end position="148"/>
    </location>
</feature>
<feature type="transmembrane region" description="Helical" evidence="5">
    <location>
        <begin position="258"/>
        <end position="286"/>
    </location>
</feature>
<evidence type="ECO:0000256" key="1">
    <source>
        <dbReference type="ARBA" id="ARBA00004141"/>
    </source>
</evidence>
<evidence type="ECO:0000313" key="7">
    <source>
        <dbReference type="Proteomes" id="UP000198287"/>
    </source>
</evidence>
<dbReference type="AlphaFoldDB" id="A0A226D0C8"/>
<dbReference type="EMBL" id="LNIX01000041">
    <property type="protein sequence ID" value="OXA39035.1"/>
    <property type="molecule type" value="Genomic_DNA"/>
</dbReference>
<name>A0A226D0C8_FOLCA</name>
<comment type="similarity">
    <text evidence="5">Belongs to the BI1 family.</text>
</comment>
<dbReference type="OrthoDB" id="7933078at2759"/>
<feature type="transmembrane region" description="Helical" evidence="5">
    <location>
        <begin position="62"/>
        <end position="83"/>
    </location>
</feature>
<proteinExistence type="inferred from homology"/>
<sequence>MSYSQNPEIYVIDDTKSPTPTAPPPYSPVEPLPHYRDTTYDEHEVIFHFTDASIRQGFVRKVFAILLIQTVVTFGIITLSTFIEQIRDILHSSAFLYISIPLVILDLIFLYLISLKPHLLVATPANYIALGVVTLCTTVPLAVASSYVDIKYALFLPTALLLASTLSILLFTLQSRRELCTFGGFLLTTLSTTVIAVILFFAFRSEAKENGDEVIIGVILGIAGMATIIFGTIWVALVRGLMFSEKKTSSLNCSPEDYILAAMLLYVAIILIFLVILLIVLLVLGASSSSSSNSCSGGGGCHGGWIWFFPIYGRTHYSGRNVEGQEGGDEAREV</sequence>
<evidence type="ECO:0000256" key="4">
    <source>
        <dbReference type="ARBA" id="ARBA00023136"/>
    </source>
</evidence>
<comment type="caution">
    <text evidence="6">The sequence shown here is derived from an EMBL/GenBank/DDBJ whole genome shotgun (WGS) entry which is preliminary data.</text>
</comment>
<gene>
    <name evidence="6" type="ORF">Fcan01_26147</name>
</gene>
<feature type="transmembrane region" description="Helical" evidence="5">
    <location>
        <begin position="95"/>
        <end position="115"/>
    </location>
</feature>
<reference evidence="6 7" key="1">
    <citation type="submission" date="2015-12" db="EMBL/GenBank/DDBJ databases">
        <title>The genome of Folsomia candida.</title>
        <authorList>
            <person name="Faddeeva A."/>
            <person name="Derks M.F."/>
            <person name="Anvar Y."/>
            <person name="Smit S."/>
            <person name="Van Straalen N."/>
            <person name="Roelofs D."/>
        </authorList>
    </citation>
    <scope>NUCLEOTIDE SEQUENCE [LARGE SCALE GENOMIC DNA]</scope>
    <source>
        <strain evidence="6 7">VU population</strain>
        <tissue evidence="6">Whole body</tissue>
    </source>
</reference>
<evidence type="ECO:0000256" key="5">
    <source>
        <dbReference type="RuleBase" id="RU004379"/>
    </source>
</evidence>
<comment type="subcellular location">
    <subcellularLocation>
        <location evidence="1">Membrane</location>
        <topology evidence="1">Multi-pass membrane protein</topology>
    </subcellularLocation>
</comment>
<keyword evidence="4 5" id="KW-0472">Membrane</keyword>
<keyword evidence="7" id="KW-1185">Reference proteome</keyword>
<feature type="transmembrane region" description="Helical" evidence="5">
    <location>
        <begin position="185"/>
        <end position="203"/>
    </location>
</feature>
<feature type="transmembrane region" description="Helical" evidence="5">
    <location>
        <begin position="154"/>
        <end position="173"/>
    </location>
</feature>
<accession>A0A226D0C8</accession>
<evidence type="ECO:0000313" key="6">
    <source>
        <dbReference type="EMBL" id="OXA39035.1"/>
    </source>
</evidence>
<evidence type="ECO:0000256" key="3">
    <source>
        <dbReference type="ARBA" id="ARBA00022989"/>
    </source>
</evidence>